<evidence type="ECO:0000313" key="2">
    <source>
        <dbReference type="EMBL" id="MDN3575486.1"/>
    </source>
</evidence>
<gene>
    <name evidence="2" type="ORF">QWZ03_01710</name>
</gene>
<name>A0ABT8B1A8_9NEIS</name>
<reference evidence="2" key="2">
    <citation type="submission" date="2023-06" db="EMBL/GenBank/DDBJ databases">
        <authorList>
            <person name="Lucena T."/>
            <person name="Sun Q."/>
        </authorList>
    </citation>
    <scope>NUCLEOTIDE SEQUENCE</scope>
    <source>
        <strain evidence="2">CECT 7703</strain>
    </source>
</reference>
<dbReference type="EMBL" id="JAUFPU010000002">
    <property type="protein sequence ID" value="MDN3575486.1"/>
    <property type="molecule type" value="Genomic_DNA"/>
</dbReference>
<protein>
    <submittedName>
        <fullName evidence="2">Uncharacterized protein</fullName>
    </submittedName>
</protein>
<evidence type="ECO:0000256" key="1">
    <source>
        <dbReference type="SAM" id="MobiDB-lite"/>
    </source>
</evidence>
<sequence>MDTTLYPAQAIMGGAVPPAVIATIHRISHTSRADDQMASVSALILNTTTQRTQLLQNLIHRLMTAPHRLPTTHVDRVALAPVRHRASYQMADLRSASQASAAHQQNGRYAASGLHKQAASKHEAAAQLHREAAALHEAAQPIEARAAADRALSSSAQAHLTSAAAE</sequence>
<evidence type="ECO:0000313" key="3">
    <source>
        <dbReference type="Proteomes" id="UP001180081"/>
    </source>
</evidence>
<proteinExistence type="predicted"/>
<dbReference type="RefSeq" id="WP_290331141.1">
    <property type="nucleotide sequence ID" value="NZ_JAUFPU010000002.1"/>
</dbReference>
<keyword evidence="3" id="KW-1185">Reference proteome</keyword>
<accession>A0ABT8B1A8</accession>
<comment type="caution">
    <text evidence="2">The sequence shown here is derived from an EMBL/GenBank/DDBJ whole genome shotgun (WGS) entry which is preliminary data.</text>
</comment>
<dbReference type="Proteomes" id="UP001180081">
    <property type="component" value="Unassembled WGS sequence"/>
</dbReference>
<organism evidence="2 3">
    <name type="scientific">Chitinimonas viridis</name>
    <dbReference type="NCBI Taxonomy" id="664880"/>
    <lineage>
        <taxon>Bacteria</taxon>
        <taxon>Pseudomonadati</taxon>
        <taxon>Pseudomonadota</taxon>
        <taxon>Betaproteobacteria</taxon>
        <taxon>Neisseriales</taxon>
        <taxon>Chitinibacteraceae</taxon>
        <taxon>Chitinimonas</taxon>
    </lineage>
</organism>
<feature type="region of interest" description="Disordered" evidence="1">
    <location>
        <begin position="97"/>
        <end position="128"/>
    </location>
</feature>
<reference evidence="2" key="1">
    <citation type="journal article" date="2014" name="Int. J. Syst. Evol. Microbiol.">
        <title>Complete genome of a new Firmicutes species belonging to the dominant human colonic microbiota ('Ruminococcus bicirculans') reveals two chromosomes and a selective capacity to utilize plant glucans.</title>
        <authorList>
            <consortium name="NISC Comparative Sequencing Program"/>
            <person name="Wegmann U."/>
            <person name="Louis P."/>
            <person name="Goesmann A."/>
            <person name="Henrissat B."/>
            <person name="Duncan S.H."/>
            <person name="Flint H.J."/>
        </authorList>
    </citation>
    <scope>NUCLEOTIDE SEQUENCE</scope>
    <source>
        <strain evidence="2">CECT 7703</strain>
    </source>
</reference>